<evidence type="ECO:0000256" key="1">
    <source>
        <dbReference type="SAM" id="MobiDB-lite"/>
    </source>
</evidence>
<organism evidence="3 4">
    <name type="scientific">Lentinula guzmanii</name>
    <dbReference type="NCBI Taxonomy" id="2804957"/>
    <lineage>
        <taxon>Eukaryota</taxon>
        <taxon>Fungi</taxon>
        <taxon>Dikarya</taxon>
        <taxon>Basidiomycota</taxon>
        <taxon>Agaricomycotina</taxon>
        <taxon>Agaricomycetes</taxon>
        <taxon>Agaricomycetidae</taxon>
        <taxon>Agaricales</taxon>
        <taxon>Marasmiineae</taxon>
        <taxon>Omphalotaceae</taxon>
        <taxon>Lentinula</taxon>
    </lineage>
</organism>
<evidence type="ECO:0000313" key="3">
    <source>
        <dbReference type="EMBL" id="KAJ3731838.1"/>
    </source>
</evidence>
<feature type="compositionally biased region" description="Low complexity" evidence="1">
    <location>
        <begin position="32"/>
        <end position="44"/>
    </location>
</feature>
<accession>A0AA38N0W8</accession>
<dbReference type="AlphaFoldDB" id="A0AA38N0W8"/>
<evidence type="ECO:0000259" key="2">
    <source>
        <dbReference type="Pfam" id="PF24016"/>
    </source>
</evidence>
<reference evidence="3" key="2">
    <citation type="journal article" date="2023" name="Proc. Natl. Acad. Sci. U.S.A.">
        <title>A global phylogenomic analysis of the shiitake genus Lentinula.</title>
        <authorList>
            <person name="Sierra-Patev S."/>
            <person name="Min B."/>
            <person name="Naranjo-Ortiz M."/>
            <person name="Looney B."/>
            <person name="Konkel Z."/>
            <person name="Slot J.C."/>
            <person name="Sakamoto Y."/>
            <person name="Steenwyk J.L."/>
            <person name="Rokas A."/>
            <person name="Carro J."/>
            <person name="Camarero S."/>
            <person name="Ferreira P."/>
            <person name="Molpeceres G."/>
            <person name="Ruiz-Duenas F.J."/>
            <person name="Serrano A."/>
            <person name="Henrissat B."/>
            <person name="Drula E."/>
            <person name="Hughes K.W."/>
            <person name="Mata J.L."/>
            <person name="Ishikawa N.K."/>
            <person name="Vargas-Isla R."/>
            <person name="Ushijima S."/>
            <person name="Smith C.A."/>
            <person name="Donoghue J."/>
            <person name="Ahrendt S."/>
            <person name="Andreopoulos W."/>
            <person name="He G."/>
            <person name="LaButti K."/>
            <person name="Lipzen A."/>
            <person name="Ng V."/>
            <person name="Riley R."/>
            <person name="Sandor L."/>
            <person name="Barry K."/>
            <person name="Martinez A.T."/>
            <person name="Xiao Y."/>
            <person name="Gibbons J.G."/>
            <person name="Terashima K."/>
            <person name="Grigoriev I.V."/>
            <person name="Hibbett D."/>
        </authorList>
    </citation>
    <scope>NUCLEOTIDE SEQUENCE</scope>
    <source>
        <strain evidence="3">ET3784</strain>
    </source>
</reference>
<dbReference type="Pfam" id="PF24016">
    <property type="entry name" value="DUF7330"/>
    <property type="match status" value="1"/>
</dbReference>
<reference evidence="3" key="1">
    <citation type="submission" date="2022-08" db="EMBL/GenBank/DDBJ databases">
        <authorList>
            <consortium name="DOE Joint Genome Institute"/>
            <person name="Min B."/>
            <person name="Sierra-Patev S."/>
            <person name="Naranjo-Ortiz M."/>
            <person name="Looney B."/>
            <person name="Konkel Z."/>
            <person name="Slot J.C."/>
            <person name="Sakamoto Y."/>
            <person name="Steenwyk J.L."/>
            <person name="Rokas A."/>
            <person name="Carro J."/>
            <person name="Camarero S."/>
            <person name="Ferreira P."/>
            <person name="Molpeceres G."/>
            <person name="Ruiz-duenas F.J."/>
            <person name="Serrano A."/>
            <person name="Henrissat B."/>
            <person name="Drula E."/>
            <person name="Hughes K.W."/>
            <person name="Mata J.L."/>
            <person name="Ishikawa N.K."/>
            <person name="Vargas-Isla R."/>
            <person name="Ushijima S."/>
            <person name="Smith C.A."/>
            <person name="Ahrendt S."/>
            <person name="Andreopoulos W."/>
            <person name="He G."/>
            <person name="LaButti K."/>
            <person name="Lipzen A."/>
            <person name="Ng V."/>
            <person name="Riley R."/>
            <person name="Sandor L."/>
            <person name="Barry K."/>
            <person name="Martinez A.T."/>
            <person name="Xiao Y."/>
            <person name="Gibbons J.G."/>
            <person name="Terashima K."/>
            <person name="Hibbett D.S."/>
            <person name="Grigoriev I.V."/>
        </authorList>
    </citation>
    <scope>NUCLEOTIDE SEQUENCE</scope>
    <source>
        <strain evidence="3">ET3784</strain>
    </source>
</reference>
<proteinExistence type="predicted"/>
<name>A0AA38N0W8_9AGAR</name>
<dbReference type="EMBL" id="JANVFO010000028">
    <property type="protein sequence ID" value="KAJ3731838.1"/>
    <property type="molecule type" value="Genomic_DNA"/>
</dbReference>
<feature type="region of interest" description="Disordered" evidence="1">
    <location>
        <begin position="1"/>
        <end position="59"/>
    </location>
</feature>
<gene>
    <name evidence="3" type="ORF">DFJ43DRAFT_1077717</name>
</gene>
<dbReference type="Proteomes" id="UP001176059">
    <property type="component" value="Unassembled WGS sequence"/>
</dbReference>
<evidence type="ECO:0000313" key="4">
    <source>
        <dbReference type="Proteomes" id="UP001176059"/>
    </source>
</evidence>
<comment type="caution">
    <text evidence="3">The sequence shown here is derived from an EMBL/GenBank/DDBJ whole genome shotgun (WGS) entry which is preliminary data.</text>
</comment>
<keyword evidence="4" id="KW-1185">Reference proteome</keyword>
<feature type="domain" description="DUF7330" evidence="2">
    <location>
        <begin position="55"/>
        <end position="235"/>
    </location>
</feature>
<sequence>MHIPPDTKTESAASDIHLDGSPEANASPPPYATSDPSSSSSTRPFVPPDSVKPSNHLSLSQTHNSFRGIYVIDPSLEIPHEYLPPLPDGETENSRSNFYAKSTHGNVSVDLYLLDKPINKPKRKILLNTSSEHGSVYTTIRRGDKVPSFELNSSSKNGNVIVKIPRSFRGPVTGSTIHGRITMSDAVSAQAMVFSEVHGVKRIFIGDMSARNEENDDSVILETKHGSVRIYYEDEDSTPPVVKSVKGFWSKIVGL</sequence>
<protein>
    <recommendedName>
        <fullName evidence="2">DUF7330 domain-containing protein</fullName>
    </recommendedName>
</protein>
<dbReference type="InterPro" id="IPR055754">
    <property type="entry name" value="DUF7330"/>
</dbReference>